<proteinExistence type="predicted"/>
<evidence type="ECO:0000256" key="2">
    <source>
        <dbReference type="ARBA" id="ARBA00022840"/>
    </source>
</evidence>
<dbReference type="InterPro" id="IPR027417">
    <property type="entry name" value="P-loop_NTPase"/>
</dbReference>
<keyword evidence="2" id="KW-0067">ATP-binding</keyword>
<dbReference type="GO" id="GO:0005524">
    <property type="term" value="F:ATP binding"/>
    <property type="evidence" value="ECO:0007669"/>
    <property type="project" value="UniProtKB-KW"/>
</dbReference>
<accession>A0A520N0R7</accession>
<dbReference type="NCBIfam" id="NF040713">
    <property type="entry name" value="ZapE"/>
    <property type="match status" value="1"/>
</dbReference>
<evidence type="ECO:0000313" key="4">
    <source>
        <dbReference type="Proteomes" id="UP000319384"/>
    </source>
</evidence>
<keyword evidence="1" id="KW-0547">Nucleotide-binding</keyword>
<dbReference type="Pfam" id="PF03969">
    <property type="entry name" value="AFG1_ATPase"/>
    <property type="match status" value="1"/>
</dbReference>
<keyword evidence="3" id="KW-0131">Cell cycle</keyword>
<organism evidence="3 4">
    <name type="scientific">SAR86 cluster bacterium</name>
    <dbReference type="NCBI Taxonomy" id="2030880"/>
    <lineage>
        <taxon>Bacteria</taxon>
        <taxon>Pseudomonadati</taxon>
        <taxon>Pseudomonadota</taxon>
        <taxon>Gammaproteobacteria</taxon>
        <taxon>SAR86 cluster</taxon>
    </lineage>
</organism>
<sequence length="349" mass="40784">MSNSQNIIDALKNQGAPPDLNQIALIKKLCEIKFSGLFSIFNIFFTQKNMGLYIWGDVGRGKTLIVKEYIKQLKRLDIKGFHYIDFMSFIHNELNNNAGNKNPLNKVAKTITSNSNLIFIDEFQVEDVADAMIVGNLIQKILNFGTRIIFTSNSHPDDLYKNGLQRKKFIDTVKISMKDIDIYNLKGETDYRTRNIIGIDTLNQQKSYSDNDILGLIKENFTLDRSMQDKIFINDRKFNCKLKSNNILWIEYSDFFLMPTGSKDYKQICQNFDWIFISNFTKSDDDSSDTIRRFISFIDISYAEKTKVKFFTNQFDIANLYEGFKLEILWNRCVSRLSEMQTYEYLKDD</sequence>
<comment type="caution">
    <text evidence="3">The sequence shown here is derived from an EMBL/GenBank/DDBJ whole genome shotgun (WGS) entry which is preliminary data.</text>
</comment>
<evidence type="ECO:0000256" key="1">
    <source>
        <dbReference type="ARBA" id="ARBA00022741"/>
    </source>
</evidence>
<gene>
    <name evidence="3" type="primary">zapE</name>
    <name evidence="3" type="ORF">EVA95_01200</name>
</gene>
<dbReference type="PANTHER" id="PTHR12169:SF6">
    <property type="entry name" value="AFG1-LIKE ATPASE"/>
    <property type="match status" value="1"/>
</dbReference>
<evidence type="ECO:0000313" key="3">
    <source>
        <dbReference type="EMBL" id="RZO27071.1"/>
    </source>
</evidence>
<dbReference type="GO" id="GO:0016887">
    <property type="term" value="F:ATP hydrolysis activity"/>
    <property type="evidence" value="ECO:0007669"/>
    <property type="project" value="InterPro"/>
</dbReference>
<dbReference type="SUPFAM" id="SSF52540">
    <property type="entry name" value="P-loop containing nucleoside triphosphate hydrolases"/>
    <property type="match status" value="1"/>
</dbReference>
<name>A0A520N0R7_9GAMM</name>
<protein>
    <submittedName>
        <fullName evidence="3">Cell division protein ZapE</fullName>
    </submittedName>
</protein>
<dbReference type="Proteomes" id="UP000319384">
    <property type="component" value="Unassembled WGS sequence"/>
</dbReference>
<dbReference type="Gene3D" id="3.40.50.300">
    <property type="entry name" value="P-loop containing nucleotide triphosphate hydrolases"/>
    <property type="match status" value="1"/>
</dbReference>
<dbReference type="EMBL" id="SHBH01000005">
    <property type="protein sequence ID" value="RZO27071.1"/>
    <property type="molecule type" value="Genomic_DNA"/>
</dbReference>
<keyword evidence="3" id="KW-0132">Cell division</keyword>
<dbReference type="GO" id="GO:0005737">
    <property type="term" value="C:cytoplasm"/>
    <property type="evidence" value="ECO:0007669"/>
    <property type="project" value="TreeGrafter"/>
</dbReference>
<reference evidence="3 4" key="1">
    <citation type="submission" date="2019-02" db="EMBL/GenBank/DDBJ databases">
        <title>Prokaryotic population dynamics and viral predation in marine succession experiment using metagenomics: the confinement effect.</title>
        <authorList>
            <person name="Haro-Moreno J.M."/>
            <person name="Rodriguez-Valera F."/>
            <person name="Lopez-Perez M."/>
        </authorList>
    </citation>
    <scope>NUCLEOTIDE SEQUENCE [LARGE SCALE GENOMIC DNA]</scope>
    <source>
        <strain evidence="3">MED-G162</strain>
    </source>
</reference>
<dbReference type="PANTHER" id="PTHR12169">
    <property type="entry name" value="ATPASE N2B"/>
    <property type="match status" value="1"/>
</dbReference>
<dbReference type="GO" id="GO:0051301">
    <property type="term" value="P:cell division"/>
    <property type="evidence" value="ECO:0007669"/>
    <property type="project" value="UniProtKB-KW"/>
</dbReference>
<dbReference type="AlphaFoldDB" id="A0A520N0R7"/>
<dbReference type="InterPro" id="IPR005654">
    <property type="entry name" value="ATPase_AFG1-like"/>
</dbReference>